<evidence type="ECO:0000256" key="1">
    <source>
        <dbReference type="ARBA" id="ARBA00022529"/>
    </source>
</evidence>
<gene>
    <name evidence="4" type="ORF">GCM10007932_22610</name>
</gene>
<keyword evidence="5" id="KW-1185">Reference proteome</keyword>
<dbReference type="EC" id="3.2.1.17" evidence="3"/>
<reference evidence="5" key="1">
    <citation type="journal article" date="2019" name="Int. J. Syst. Evol. Microbiol.">
        <title>The Global Catalogue of Microorganisms (GCM) 10K type strain sequencing project: providing services to taxonomists for standard genome sequencing and annotation.</title>
        <authorList>
            <consortium name="The Broad Institute Genomics Platform"/>
            <consortium name="The Broad Institute Genome Sequencing Center for Infectious Disease"/>
            <person name="Wu L."/>
            <person name="Ma J."/>
        </authorList>
    </citation>
    <scope>NUCLEOTIDE SEQUENCE [LARGE SCALE GENOMIC DNA]</scope>
    <source>
        <strain evidence="5">NBRC 15640</strain>
    </source>
</reference>
<accession>A0AAV5NSC8</accession>
<dbReference type="Pfam" id="PF00959">
    <property type="entry name" value="Phage_lysozyme"/>
    <property type="match status" value="1"/>
</dbReference>
<evidence type="ECO:0000256" key="2">
    <source>
        <dbReference type="ARBA" id="ARBA00022638"/>
    </source>
</evidence>
<dbReference type="PANTHER" id="PTHR38107">
    <property type="match status" value="1"/>
</dbReference>
<comment type="caution">
    <text evidence="4">The sequence shown here is derived from an EMBL/GenBank/DDBJ whole genome shotgun (WGS) entry which is preliminary data.</text>
</comment>
<evidence type="ECO:0000256" key="3">
    <source>
        <dbReference type="RuleBase" id="RU003788"/>
    </source>
</evidence>
<evidence type="ECO:0000313" key="4">
    <source>
        <dbReference type="EMBL" id="GLQ72901.1"/>
    </source>
</evidence>
<dbReference type="PANTHER" id="PTHR38107:SF3">
    <property type="entry name" value="LYSOZYME RRRD-RELATED"/>
    <property type="match status" value="1"/>
</dbReference>
<keyword evidence="2 3" id="KW-0081">Bacteriolytic enzyme</keyword>
<keyword evidence="1 3" id="KW-0929">Antimicrobial</keyword>
<dbReference type="AlphaFoldDB" id="A0AAV5NSC8"/>
<keyword evidence="3" id="KW-0326">Glycosidase</keyword>
<dbReference type="InterPro" id="IPR023347">
    <property type="entry name" value="Lysozyme_dom_sf"/>
</dbReference>
<dbReference type="CDD" id="cd16900">
    <property type="entry name" value="endolysin_R21-like"/>
    <property type="match status" value="1"/>
</dbReference>
<dbReference type="GO" id="GO:0031640">
    <property type="term" value="P:killing of cells of another organism"/>
    <property type="evidence" value="ECO:0007669"/>
    <property type="project" value="UniProtKB-KW"/>
</dbReference>
<dbReference type="EMBL" id="BSNX01000022">
    <property type="protein sequence ID" value="GLQ72901.1"/>
    <property type="molecule type" value="Genomic_DNA"/>
</dbReference>
<sequence>MRAGPQLNQLTKPLLIAVIALTGGFEGYRLIAYQDSGGVWTACYGETLGIQPDARFSPEECDAMFGASLSRHNTPLESLSHELPAHVHMASLDLAYNIGTHAFQRSTMYQLLEQQDYPRACLEPLRWRFVNNKDCRLAENRCRGIVVRRQITSQVCLGDMSINDALKALGQSPLDADILEQLNADAVTTDEVVRARLDHLGA</sequence>
<dbReference type="GO" id="GO:0003796">
    <property type="term" value="F:lysozyme activity"/>
    <property type="evidence" value="ECO:0007669"/>
    <property type="project" value="UniProtKB-EC"/>
</dbReference>
<dbReference type="InterPro" id="IPR023346">
    <property type="entry name" value="Lysozyme-like_dom_sf"/>
</dbReference>
<dbReference type="SUPFAM" id="SSF53955">
    <property type="entry name" value="Lysozyme-like"/>
    <property type="match status" value="1"/>
</dbReference>
<evidence type="ECO:0000313" key="5">
    <source>
        <dbReference type="Proteomes" id="UP001156690"/>
    </source>
</evidence>
<dbReference type="InterPro" id="IPR051018">
    <property type="entry name" value="Bacteriophage_GH24"/>
</dbReference>
<comment type="catalytic activity">
    <reaction evidence="3">
        <text>Hydrolysis of (1-&gt;4)-beta-linkages between N-acetylmuramic acid and N-acetyl-D-glucosamine residues in a peptidoglycan and between N-acetyl-D-glucosamine residues in chitodextrins.</text>
        <dbReference type="EC" id="3.2.1.17"/>
    </reaction>
</comment>
<comment type="similarity">
    <text evidence="3">Belongs to the glycosyl hydrolase 24 family.</text>
</comment>
<keyword evidence="3" id="KW-0378">Hydrolase</keyword>
<protein>
    <recommendedName>
        <fullName evidence="3">Lysozyme</fullName>
        <ecNumber evidence="3">3.2.1.17</ecNumber>
    </recommendedName>
</protein>
<dbReference type="GO" id="GO:0042742">
    <property type="term" value="P:defense response to bacterium"/>
    <property type="evidence" value="ECO:0007669"/>
    <property type="project" value="UniProtKB-KW"/>
</dbReference>
<dbReference type="Proteomes" id="UP001156690">
    <property type="component" value="Unassembled WGS sequence"/>
</dbReference>
<proteinExistence type="inferred from homology"/>
<dbReference type="GO" id="GO:0009253">
    <property type="term" value="P:peptidoglycan catabolic process"/>
    <property type="evidence" value="ECO:0007669"/>
    <property type="project" value="InterPro"/>
</dbReference>
<dbReference type="RefSeq" id="WP_126608501.1">
    <property type="nucleotide sequence ID" value="NZ_AP025145.1"/>
</dbReference>
<name>A0AAV5NSC8_9VIBR</name>
<organism evidence="4 5">
    <name type="scientific">Vibrio penaeicida</name>
    <dbReference type="NCBI Taxonomy" id="104609"/>
    <lineage>
        <taxon>Bacteria</taxon>
        <taxon>Pseudomonadati</taxon>
        <taxon>Pseudomonadota</taxon>
        <taxon>Gammaproteobacteria</taxon>
        <taxon>Vibrionales</taxon>
        <taxon>Vibrionaceae</taxon>
        <taxon>Vibrio</taxon>
    </lineage>
</organism>
<dbReference type="GO" id="GO:0016998">
    <property type="term" value="P:cell wall macromolecule catabolic process"/>
    <property type="evidence" value="ECO:0007669"/>
    <property type="project" value="InterPro"/>
</dbReference>
<dbReference type="Gene3D" id="1.10.530.40">
    <property type="match status" value="1"/>
</dbReference>
<dbReference type="InterPro" id="IPR002196">
    <property type="entry name" value="Glyco_hydro_24"/>
</dbReference>